<dbReference type="EMBL" id="MCGN01000002">
    <property type="protein sequence ID" value="ORZ01296.1"/>
    <property type="molecule type" value="Genomic_DNA"/>
</dbReference>
<dbReference type="SUPFAM" id="SSF53218">
    <property type="entry name" value="Molybdenum cofactor biosynthesis proteins"/>
    <property type="match status" value="1"/>
</dbReference>
<dbReference type="InterPro" id="IPR056596">
    <property type="entry name" value="FLAD1_M"/>
</dbReference>
<evidence type="ECO:0000313" key="2">
    <source>
        <dbReference type="EMBL" id="ORZ01296.1"/>
    </source>
</evidence>
<evidence type="ECO:0000259" key="1">
    <source>
        <dbReference type="SMART" id="SM00852"/>
    </source>
</evidence>
<dbReference type="GO" id="GO:0042726">
    <property type="term" value="P:flavin-containing compound metabolic process"/>
    <property type="evidence" value="ECO:0007669"/>
    <property type="project" value="TreeGrafter"/>
</dbReference>
<feature type="domain" description="MoaB/Mog" evidence="1">
    <location>
        <begin position="9"/>
        <end position="195"/>
    </location>
</feature>
<dbReference type="InParanoid" id="A0A1X2HQX6"/>
<gene>
    <name evidence="2" type="ORF">BCR43DRAFT_502871</name>
</gene>
<dbReference type="OrthoDB" id="448496at2759"/>
<dbReference type="GO" id="GO:0047884">
    <property type="term" value="F:FAD diphosphatase activity"/>
    <property type="evidence" value="ECO:0007669"/>
    <property type="project" value="TreeGrafter"/>
</dbReference>
<name>A0A1X2HQX6_SYNRA</name>
<dbReference type="InterPro" id="IPR036425">
    <property type="entry name" value="MoaB/Mog-like_dom_sf"/>
</dbReference>
<dbReference type="AlphaFoldDB" id="A0A1X2HQX6"/>
<reference evidence="2 3" key="1">
    <citation type="submission" date="2016-07" db="EMBL/GenBank/DDBJ databases">
        <title>Pervasive Adenine N6-methylation of Active Genes in Fungi.</title>
        <authorList>
            <consortium name="DOE Joint Genome Institute"/>
            <person name="Mondo S.J."/>
            <person name="Dannebaum R.O."/>
            <person name="Kuo R.C."/>
            <person name="Labutti K."/>
            <person name="Haridas S."/>
            <person name="Kuo A."/>
            <person name="Salamov A."/>
            <person name="Ahrendt S.R."/>
            <person name="Lipzen A."/>
            <person name="Sullivan W."/>
            <person name="Andreopoulos W.B."/>
            <person name="Clum A."/>
            <person name="Lindquist E."/>
            <person name="Daum C."/>
            <person name="Ramamoorthy G.K."/>
            <person name="Gryganskyi A."/>
            <person name="Culley D."/>
            <person name="Magnuson J.K."/>
            <person name="James T.Y."/>
            <person name="O'Malley M.A."/>
            <person name="Stajich J.E."/>
            <person name="Spatafora J.W."/>
            <person name="Visel A."/>
            <person name="Grigoriev I.V."/>
        </authorList>
    </citation>
    <scope>NUCLEOTIDE SEQUENCE [LARGE SCALE GENOMIC DNA]</scope>
    <source>
        <strain evidence="2 3">NRRL 2496</strain>
    </source>
</reference>
<evidence type="ECO:0000313" key="3">
    <source>
        <dbReference type="Proteomes" id="UP000242180"/>
    </source>
</evidence>
<dbReference type="Gene3D" id="3.40.980.10">
    <property type="entry name" value="MoaB/Mog-like domain"/>
    <property type="match status" value="2"/>
</dbReference>
<comment type="caution">
    <text evidence="2">The sequence shown here is derived from an EMBL/GenBank/DDBJ whole genome shotgun (WGS) entry which is preliminary data.</text>
</comment>
<dbReference type="Pfam" id="PF24102">
    <property type="entry name" value="FLAD1_M"/>
    <property type="match status" value="1"/>
</dbReference>
<accession>A0A1X2HQX6</accession>
<sequence>MATPSFTAACCVIGDEILNGKTQDVNSHYLARFLFELGIDLKRIEVVGDDPNAIADSVRRLSKDHDVVFTSGGIGLFCLYDYHSSIAHASIVCLAGVTHDDISYQSVADAFGLQLQLDSETHTRVRAMLAKHEKLHMENDYRRLATFPHPSRHLRANPKFLIPVVVVNNNIYMLPGVPRLFRLLVDSIQEHMQQLVSEHTGRQARPFIRVEVATQCGEADIASALTTIQEQVRDQDIKIGSYPVEGKDSRVVISIVGRDRTAVQKTASQIIHETKGWEIKSSRL</sequence>
<protein>
    <submittedName>
        <fullName evidence="2">MoaB/Mog domain-containing protein</fullName>
    </submittedName>
</protein>
<dbReference type="CDD" id="cd00885">
    <property type="entry name" value="cinA"/>
    <property type="match status" value="1"/>
</dbReference>
<organism evidence="2 3">
    <name type="scientific">Syncephalastrum racemosum</name>
    <name type="common">Filamentous fungus</name>
    <dbReference type="NCBI Taxonomy" id="13706"/>
    <lineage>
        <taxon>Eukaryota</taxon>
        <taxon>Fungi</taxon>
        <taxon>Fungi incertae sedis</taxon>
        <taxon>Mucoromycota</taxon>
        <taxon>Mucoromycotina</taxon>
        <taxon>Mucoromycetes</taxon>
        <taxon>Mucorales</taxon>
        <taxon>Syncephalastraceae</taxon>
        <taxon>Syncephalastrum</taxon>
    </lineage>
</organism>
<dbReference type="OMA" id="MARMPRG"/>
<keyword evidence="3" id="KW-1185">Reference proteome</keyword>
<proteinExistence type="predicted"/>
<dbReference type="Pfam" id="PF00994">
    <property type="entry name" value="MoCF_biosynth"/>
    <property type="match status" value="2"/>
</dbReference>
<dbReference type="InterPro" id="IPR001453">
    <property type="entry name" value="MoaB/Mog_dom"/>
</dbReference>
<dbReference type="SMART" id="SM00852">
    <property type="entry name" value="MoCF_biosynth"/>
    <property type="match status" value="1"/>
</dbReference>
<dbReference type="PANTHER" id="PTHR47675:SF1">
    <property type="entry name" value="MOLYBDOPTERIN BINDING DOMAIN PROTEIN (AFU_ORTHOLOGUE AFUA_5G11210)"/>
    <property type="match status" value="1"/>
</dbReference>
<dbReference type="STRING" id="13706.A0A1X2HQX6"/>
<dbReference type="Proteomes" id="UP000242180">
    <property type="component" value="Unassembled WGS sequence"/>
</dbReference>
<dbReference type="PANTHER" id="PTHR47675">
    <property type="entry name" value="MOLYBDOPTERIN BINDING DOMAIN PROTEIN (AFU_ORTHOLOGUE AFUA_5G11210)"/>
    <property type="match status" value="1"/>
</dbReference>